<feature type="transmembrane region" description="Helical" evidence="1">
    <location>
        <begin position="20"/>
        <end position="38"/>
    </location>
</feature>
<dbReference type="PANTHER" id="PTHR23028">
    <property type="entry name" value="ACETYLTRANSFERASE"/>
    <property type="match status" value="1"/>
</dbReference>
<comment type="caution">
    <text evidence="3">The sequence shown here is derived from an EMBL/GenBank/DDBJ whole genome shotgun (WGS) entry which is preliminary data.</text>
</comment>
<feature type="transmembrane region" description="Helical" evidence="1">
    <location>
        <begin position="179"/>
        <end position="199"/>
    </location>
</feature>
<dbReference type="EMBL" id="BSPL01000023">
    <property type="protein sequence ID" value="GLS73013.1"/>
    <property type="molecule type" value="Genomic_DNA"/>
</dbReference>
<proteinExistence type="predicted"/>
<dbReference type="RefSeq" id="WP_238195106.1">
    <property type="nucleotide sequence ID" value="NZ_BPQZ01000003.1"/>
</dbReference>
<reference evidence="4" key="1">
    <citation type="journal article" date="2019" name="Int. J. Syst. Evol. Microbiol.">
        <title>The Global Catalogue of Microorganisms (GCM) 10K type strain sequencing project: providing services to taxonomists for standard genome sequencing and annotation.</title>
        <authorList>
            <consortium name="The Broad Institute Genomics Platform"/>
            <consortium name="The Broad Institute Genome Sequencing Center for Infectious Disease"/>
            <person name="Wu L."/>
            <person name="Ma J."/>
        </authorList>
    </citation>
    <scope>NUCLEOTIDE SEQUENCE [LARGE SCALE GENOMIC DNA]</scope>
    <source>
        <strain evidence="4">NBRC 103632</strain>
    </source>
</reference>
<dbReference type="Proteomes" id="UP001157440">
    <property type="component" value="Unassembled WGS sequence"/>
</dbReference>
<evidence type="ECO:0000313" key="4">
    <source>
        <dbReference type="Proteomes" id="UP001157440"/>
    </source>
</evidence>
<dbReference type="GO" id="GO:0000271">
    <property type="term" value="P:polysaccharide biosynthetic process"/>
    <property type="evidence" value="ECO:0007669"/>
    <property type="project" value="TreeGrafter"/>
</dbReference>
<keyword evidence="1" id="KW-0812">Transmembrane</keyword>
<keyword evidence="3" id="KW-0012">Acyltransferase</keyword>
<dbReference type="AlphaFoldDB" id="A0AA37TKL1"/>
<evidence type="ECO:0000313" key="3">
    <source>
        <dbReference type="EMBL" id="GLS73013.1"/>
    </source>
</evidence>
<feature type="transmembrane region" description="Helical" evidence="1">
    <location>
        <begin position="305"/>
        <end position="324"/>
    </location>
</feature>
<feature type="transmembrane region" description="Helical" evidence="1">
    <location>
        <begin position="271"/>
        <end position="293"/>
    </location>
</feature>
<evidence type="ECO:0000256" key="1">
    <source>
        <dbReference type="SAM" id="Phobius"/>
    </source>
</evidence>
<protein>
    <submittedName>
        <fullName evidence="3">Acyltransferase</fullName>
    </submittedName>
</protein>
<feature type="transmembrane region" description="Helical" evidence="1">
    <location>
        <begin position="124"/>
        <end position="143"/>
    </location>
</feature>
<feature type="domain" description="Acyltransferase 3" evidence="2">
    <location>
        <begin position="17"/>
        <end position="344"/>
    </location>
</feature>
<dbReference type="InterPro" id="IPR050879">
    <property type="entry name" value="Acyltransferase_3"/>
</dbReference>
<sequence>MQTVGSVLDRRGGLAPGFDLLRIVLAVSVVVWHGRAIVNNEITRVDGFFELGSYGIIAAFFGLSGFLITGSALRLRLRDFLLNRALRIIPALAVEIVLSAVVLGPLFTDLPLSNYATDPQTYRYLANILGLIIYTLPGVFAHNPTDVVNGSLWTIPHEIVCYGLMSACVLTGLLRRPALVLGAAAVVIGLGFVFGSGALGDPVTLTARLADKLFVDKASRLYVAFLLGIAAYLYRYRLPYDLRLIGLAAAIVFAAGAFDLTAVTAVPVHPFLNLVVLPSLIYLTVCLGVTDLWVPALLKRGDYSYGIYLYGWPIQQALVALVPVRNTTQQVLLALPCIVLFAMVSWHLIERPILGLRRRFSFVAAHRLQSEADRPTDAAAPGLGGVR</sequence>
<keyword evidence="1" id="KW-0472">Membrane</keyword>
<dbReference type="PANTHER" id="PTHR23028:SF53">
    <property type="entry name" value="ACYL_TRANSF_3 DOMAIN-CONTAINING PROTEIN"/>
    <property type="match status" value="1"/>
</dbReference>
<dbReference type="GO" id="GO:0016020">
    <property type="term" value="C:membrane"/>
    <property type="evidence" value="ECO:0007669"/>
    <property type="project" value="TreeGrafter"/>
</dbReference>
<feature type="transmembrane region" description="Helical" evidence="1">
    <location>
        <begin position="219"/>
        <end position="237"/>
    </location>
</feature>
<dbReference type="GO" id="GO:0016747">
    <property type="term" value="F:acyltransferase activity, transferring groups other than amino-acyl groups"/>
    <property type="evidence" value="ECO:0007669"/>
    <property type="project" value="InterPro"/>
</dbReference>
<dbReference type="Pfam" id="PF01757">
    <property type="entry name" value="Acyl_transf_3"/>
    <property type="match status" value="1"/>
</dbReference>
<keyword evidence="4" id="KW-1185">Reference proteome</keyword>
<organism evidence="3 4">
    <name type="scientific">Methylobacterium tardum</name>
    <dbReference type="NCBI Taxonomy" id="374432"/>
    <lineage>
        <taxon>Bacteria</taxon>
        <taxon>Pseudomonadati</taxon>
        <taxon>Pseudomonadota</taxon>
        <taxon>Alphaproteobacteria</taxon>
        <taxon>Hyphomicrobiales</taxon>
        <taxon>Methylobacteriaceae</taxon>
        <taxon>Methylobacterium</taxon>
    </lineage>
</organism>
<keyword evidence="3" id="KW-0808">Transferase</keyword>
<accession>A0AA37TKL1</accession>
<gene>
    <name evidence="3" type="ORF">GCM10007890_50280</name>
</gene>
<feature type="transmembrane region" description="Helical" evidence="1">
    <location>
        <begin position="244"/>
        <end position="265"/>
    </location>
</feature>
<feature type="transmembrane region" description="Helical" evidence="1">
    <location>
        <begin position="155"/>
        <end position="174"/>
    </location>
</feature>
<evidence type="ECO:0000259" key="2">
    <source>
        <dbReference type="Pfam" id="PF01757"/>
    </source>
</evidence>
<name>A0AA37TKL1_9HYPH</name>
<feature type="transmembrane region" description="Helical" evidence="1">
    <location>
        <begin position="88"/>
        <end position="112"/>
    </location>
</feature>
<dbReference type="InterPro" id="IPR002656">
    <property type="entry name" value="Acyl_transf_3_dom"/>
</dbReference>
<feature type="transmembrane region" description="Helical" evidence="1">
    <location>
        <begin position="47"/>
        <end position="68"/>
    </location>
</feature>
<feature type="transmembrane region" description="Helical" evidence="1">
    <location>
        <begin position="330"/>
        <end position="349"/>
    </location>
</feature>
<keyword evidence="1" id="KW-1133">Transmembrane helix</keyword>